<name>A0A8J2MM93_COTCN</name>
<reference evidence="3" key="1">
    <citation type="submission" date="2021-04" db="EMBL/GenBank/DDBJ databases">
        <authorList>
            <person name="Chebbi M.A.C M."/>
        </authorList>
    </citation>
    <scope>NUCLEOTIDE SEQUENCE</scope>
</reference>
<evidence type="ECO:0000259" key="2">
    <source>
        <dbReference type="Pfam" id="PF08338"/>
    </source>
</evidence>
<feature type="domain" description="NAD-dependent epimerase/dehydratase" evidence="1">
    <location>
        <begin position="5"/>
        <end position="121"/>
    </location>
</feature>
<dbReference type="PANTHER" id="PTHR11092">
    <property type="entry name" value="SUGAR NUCLEOTIDE EPIMERASE RELATED"/>
    <property type="match status" value="1"/>
</dbReference>
<keyword evidence="4" id="KW-1185">Reference proteome</keyword>
<dbReference type="OrthoDB" id="276721at2759"/>
<dbReference type="AlphaFoldDB" id="A0A8J2MM93"/>
<dbReference type="InterPro" id="IPR001509">
    <property type="entry name" value="Epimerase_deHydtase"/>
</dbReference>
<feature type="domain" description="DUF1731" evidence="2">
    <location>
        <begin position="231"/>
        <end position="277"/>
    </location>
</feature>
<dbReference type="InterPro" id="IPR013549">
    <property type="entry name" value="DUF1731"/>
</dbReference>
<dbReference type="Pfam" id="PF08338">
    <property type="entry name" value="DUF1731"/>
    <property type="match status" value="1"/>
</dbReference>
<proteinExistence type="predicted"/>
<dbReference type="InterPro" id="IPR036291">
    <property type="entry name" value="NAD(P)-bd_dom_sf"/>
</dbReference>
<gene>
    <name evidence="3" type="ORF">HICCMSTLAB_LOCUS7834</name>
</gene>
<dbReference type="Gene3D" id="3.40.50.720">
    <property type="entry name" value="NAD(P)-binding Rossmann-like Domain"/>
    <property type="match status" value="1"/>
</dbReference>
<protein>
    <submittedName>
        <fullName evidence="3">Similar to SDR39U1: Epimerase family protein SDR39U1 (Bos taurus)</fullName>
    </submittedName>
</protein>
<evidence type="ECO:0000259" key="1">
    <source>
        <dbReference type="Pfam" id="PF01370"/>
    </source>
</evidence>
<evidence type="ECO:0000313" key="4">
    <source>
        <dbReference type="Proteomes" id="UP000786811"/>
    </source>
</evidence>
<dbReference type="PANTHER" id="PTHR11092:SF0">
    <property type="entry name" value="EPIMERASE FAMILY PROTEIN SDR39U1"/>
    <property type="match status" value="1"/>
</dbReference>
<dbReference type="SUPFAM" id="SSF51735">
    <property type="entry name" value="NAD(P)-binding Rossmann-fold domains"/>
    <property type="match status" value="1"/>
</dbReference>
<dbReference type="Pfam" id="PF01370">
    <property type="entry name" value="Epimerase"/>
    <property type="match status" value="1"/>
</dbReference>
<evidence type="ECO:0000313" key="3">
    <source>
        <dbReference type="EMBL" id="CAG5095690.1"/>
    </source>
</evidence>
<comment type="caution">
    <text evidence="3">The sequence shown here is derived from an EMBL/GenBank/DDBJ whole genome shotgun (WGS) entry which is preliminary data.</text>
</comment>
<dbReference type="Proteomes" id="UP000786811">
    <property type="component" value="Unassembled WGS sequence"/>
</dbReference>
<dbReference type="EMBL" id="CAJNRD030001121">
    <property type="protein sequence ID" value="CAG5095690.1"/>
    <property type="molecule type" value="Genomic_DNA"/>
</dbReference>
<sequence length="287" mass="32189">MIRHVVIGGGTGFIGRALAFSLRNEGHTVSILSRNTTGPEYISWETLSIKGLPEDTTDVINVSGQNILDPMKRWNEEFKNDVWNSRVRTTKLLANAVNKKSDVKSFLTISGVAYYKPDDKLTHAWEKAAELSPSSSCRQITIRSGVVLGRYGGMIQQIIMPFFLGLGGPIGSGKQIMPWIHISDLVDLFRFAIEEEKVKGVLNGVAPQIITNKEFARAFARAMWRPAFLPLPEFAVNLIFSSERARIMTEGQKVIPKRVLEYGFEYSFPQIDEACQQFADIAYPHSY</sequence>
<accession>A0A8J2MM93</accession>
<organism evidence="3 4">
    <name type="scientific">Cotesia congregata</name>
    <name type="common">Parasitoid wasp</name>
    <name type="synonym">Apanteles congregatus</name>
    <dbReference type="NCBI Taxonomy" id="51543"/>
    <lineage>
        <taxon>Eukaryota</taxon>
        <taxon>Metazoa</taxon>
        <taxon>Ecdysozoa</taxon>
        <taxon>Arthropoda</taxon>
        <taxon>Hexapoda</taxon>
        <taxon>Insecta</taxon>
        <taxon>Pterygota</taxon>
        <taxon>Neoptera</taxon>
        <taxon>Endopterygota</taxon>
        <taxon>Hymenoptera</taxon>
        <taxon>Apocrita</taxon>
        <taxon>Ichneumonoidea</taxon>
        <taxon>Braconidae</taxon>
        <taxon>Microgastrinae</taxon>
        <taxon>Cotesia</taxon>
    </lineage>
</organism>